<dbReference type="InterPro" id="IPR029510">
    <property type="entry name" value="Ald_DH_CS_GLU"/>
</dbReference>
<reference evidence="6 7" key="1">
    <citation type="submission" date="2019-12" db="EMBL/GenBank/DDBJ databases">
        <authorList>
            <person name="Feng G."/>
            <person name="Zhu H."/>
        </authorList>
    </citation>
    <scope>NUCLEOTIDE SEQUENCE [LARGE SCALE GENOMIC DNA]</scope>
    <source>
        <strain evidence="6 7">FGD1</strain>
    </source>
</reference>
<dbReference type="AlphaFoldDB" id="A0A7X4GJJ2"/>
<comment type="caution">
    <text evidence="6">The sequence shown here is derived from an EMBL/GenBank/DDBJ whole genome shotgun (WGS) entry which is preliminary data.</text>
</comment>
<dbReference type="Gene3D" id="3.40.309.10">
    <property type="entry name" value="Aldehyde Dehydrogenase, Chain A, domain 2"/>
    <property type="match status" value="1"/>
</dbReference>
<dbReference type="PROSITE" id="PS00687">
    <property type="entry name" value="ALDEHYDE_DEHYDR_GLU"/>
    <property type="match status" value="1"/>
</dbReference>
<dbReference type="InterPro" id="IPR044086">
    <property type="entry name" value="LUC3-like"/>
</dbReference>
<evidence type="ECO:0000256" key="3">
    <source>
        <dbReference type="PROSITE-ProRule" id="PRU10007"/>
    </source>
</evidence>
<proteinExistence type="inferred from homology"/>
<dbReference type="Gene3D" id="3.40.605.10">
    <property type="entry name" value="Aldehyde Dehydrogenase, Chain A, domain 1"/>
    <property type="match status" value="1"/>
</dbReference>
<dbReference type="InterPro" id="IPR016162">
    <property type="entry name" value="Ald_DH_N"/>
</dbReference>
<dbReference type="InterPro" id="IPR015590">
    <property type="entry name" value="Aldehyde_DH_dom"/>
</dbReference>
<dbReference type="FunFam" id="3.40.605.10:FF:000007">
    <property type="entry name" value="NAD/NADP-dependent betaine aldehyde dehydrogenase"/>
    <property type="match status" value="1"/>
</dbReference>
<keyword evidence="7" id="KW-1185">Reference proteome</keyword>
<dbReference type="SUPFAM" id="SSF53720">
    <property type="entry name" value="ALDH-like"/>
    <property type="match status" value="1"/>
</dbReference>
<dbReference type="PANTHER" id="PTHR11699">
    <property type="entry name" value="ALDEHYDE DEHYDROGENASE-RELATED"/>
    <property type="match status" value="1"/>
</dbReference>
<dbReference type="InterPro" id="IPR016161">
    <property type="entry name" value="Ald_DH/histidinol_DH"/>
</dbReference>
<dbReference type="InterPro" id="IPR016163">
    <property type="entry name" value="Ald_DH_C"/>
</dbReference>
<dbReference type="Proteomes" id="UP000465810">
    <property type="component" value="Unassembled WGS sequence"/>
</dbReference>
<evidence type="ECO:0000313" key="6">
    <source>
        <dbReference type="EMBL" id="MYL99738.1"/>
    </source>
</evidence>
<dbReference type="CDD" id="cd07106">
    <property type="entry name" value="ALDH_AldA-AAD23400"/>
    <property type="match status" value="1"/>
</dbReference>
<sequence length="473" mass="50580">MSTYSMTIAGKAVESNETITVINPATGVPLAEAPDCSSDQLDEAVAAARTAFPAWRAMSDSERGEVLKAAAARLASNVDELARLLTSEQGKPLDEARFEVMGAAYWLSSLADIVIPVEINEDTQERRSETRHLPLGVVAGISPWNFPVLLSFWKIAPALRAGNTMILKPSPFTPLTMLRIGELLRGVIPDGVLNIITGGDALGPKVTAHPGIDKVSFTGSTATGKRVMASAAADLKRVTLELGGNDAAIVLPDVDVDVVAKDLFWAAFRNSAQICIATKRMYVHEEIYDRLAQAISDYARTVQMGDGAQQGIALGPVQNRQQYERVVNILDDCKAQGFKFLTGGTVEVDKPGYFIPVTIVDNPPELSRVVQEEAFGPILPLLKFNDVDDVVARANASEYGLAGSVWSADTDAALAIAARLETGTVWINEVQHLSPFQAFAGHKQSGLGVENGLGGLLEYTIPQTVTVRAAKVA</sequence>
<evidence type="ECO:0000256" key="1">
    <source>
        <dbReference type="ARBA" id="ARBA00009986"/>
    </source>
</evidence>
<dbReference type="EMBL" id="WVTD01000019">
    <property type="protein sequence ID" value="MYL99738.1"/>
    <property type="molecule type" value="Genomic_DNA"/>
</dbReference>
<dbReference type="GO" id="GO:0016620">
    <property type="term" value="F:oxidoreductase activity, acting on the aldehyde or oxo group of donors, NAD or NADP as acceptor"/>
    <property type="evidence" value="ECO:0007669"/>
    <property type="project" value="InterPro"/>
</dbReference>
<feature type="active site" evidence="3">
    <location>
        <position position="241"/>
    </location>
</feature>
<gene>
    <name evidence="6" type="ORF">GR702_18425</name>
</gene>
<feature type="domain" description="Aldehyde dehydrogenase" evidence="5">
    <location>
        <begin position="15"/>
        <end position="465"/>
    </location>
</feature>
<comment type="similarity">
    <text evidence="1 4">Belongs to the aldehyde dehydrogenase family.</text>
</comment>
<dbReference type="RefSeq" id="WP_160987167.1">
    <property type="nucleotide sequence ID" value="NZ_WVTD01000019.1"/>
</dbReference>
<evidence type="ECO:0000313" key="7">
    <source>
        <dbReference type="Proteomes" id="UP000465810"/>
    </source>
</evidence>
<dbReference type="Pfam" id="PF00171">
    <property type="entry name" value="Aldedh"/>
    <property type="match status" value="1"/>
</dbReference>
<organism evidence="6 7">
    <name type="scientific">Novosphingobium silvae</name>
    <dbReference type="NCBI Taxonomy" id="2692619"/>
    <lineage>
        <taxon>Bacteria</taxon>
        <taxon>Pseudomonadati</taxon>
        <taxon>Pseudomonadota</taxon>
        <taxon>Alphaproteobacteria</taxon>
        <taxon>Sphingomonadales</taxon>
        <taxon>Sphingomonadaceae</taxon>
        <taxon>Novosphingobium</taxon>
    </lineage>
</organism>
<protein>
    <submittedName>
        <fullName evidence="6">Aldehyde dehydrogenase family protein</fullName>
    </submittedName>
</protein>
<keyword evidence="2 4" id="KW-0560">Oxidoreductase</keyword>
<dbReference type="FunFam" id="3.40.309.10:FF:000009">
    <property type="entry name" value="Aldehyde dehydrogenase A"/>
    <property type="match status" value="1"/>
</dbReference>
<accession>A0A7X4GJJ2</accession>
<evidence type="ECO:0000256" key="4">
    <source>
        <dbReference type="RuleBase" id="RU003345"/>
    </source>
</evidence>
<name>A0A7X4GJJ2_9SPHN</name>
<evidence type="ECO:0000256" key="2">
    <source>
        <dbReference type="ARBA" id="ARBA00023002"/>
    </source>
</evidence>
<evidence type="ECO:0000259" key="5">
    <source>
        <dbReference type="Pfam" id="PF00171"/>
    </source>
</evidence>